<name>A0ABW5PLK4_9BACI</name>
<dbReference type="Gene3D" id="3.40.50.300">
    <property type="entry name" value="P-loop containing nucleotide triphosphate hydrolases"/>
    <property type="match status" value="1"/>
</dbReference>
<dbReference type="Proteomes" id="UP001597458">
    <property type="component" value="Unassembled WGS sequence"/>
</dbReference>
<proteinExistence type="predicted"/>
<keyword evidence="1" id="KW-0547">Nucleotide-binding</keyword>
<keyword evidence="1" id="KW-0067">ATP-binding</keyword>
<dbReference type="RefSeq" id="WP_141191080.1">
    <property type="nucleotide sequence ID" value="NZ_JBHUMR010000001.1"/>
</dbReference>
<protein>
    <submittedName>
        <fullName evidence="1">ATP-binding protein</fullName>
    </submittedName>
</protein>
<evidence type="ECO:0000313" key="1">
    <source>
        <dbReference type="EMBL" id="MFD2615841.1"/>
    </source>
</evidence>
<organism evidence="1 2">
    <name type="scientific">Terrilactibacillus laevilacticus</name>
    <dbReference type="NCBI Taxonomy" id="1380157"/>
    <lineage>
        <taxon>Bacteria</taxon>
        <taxon>Bacillati</taxon>
        <taxon>Bacillota</taxon>
        <taxon>Bacilli</taxon>
        <taxon>Bacillales</taxon>
        <taxon>Bacillaceae</taxon>
        <taxon>Terrilactibacillus</taxon>
    </lineage>
</organism>
<dbReference type="EMBL" id="JBHUMR010000001">
    <property type="protein sequence ID" value="MFD2615841.1"/>
    <property type="molecule type" value="Genomic_DNA"/>
</dbReference>
<sequence>MVKLRSNEVFKPGTFPRYTYVYRKSSDFGFTYELRLQQALNTPGYLTSIIGPSKTGKTVLCEKVIGINNAVSLTGSDLKHGLDFWEIIAKKVGLSIKGEYSEMIKVIGNDYTPEDRSVINREEYVSSKDKIIQYFKENNLVLVLDDFHYAPEELQLDIAYQLKDAIRREFKAVVIALPHRADDAIRKNPDLSGRLNLINIEPWKESELKEIAIIGFEKLGVQIRNDFPSKMAMESLTSPQLMQSICLNLSLILNIDENENIKELKDQEILEESYRFTTINLPYKEVVKKLEAGPYTRGQKRKRYELANTNGEKADIYSLLLKAIAQDPPIISISLEEIKERVDQLTLMSQERIDRKKIRDALQKIHDIMVSSESIYQVFEWKDNQIYILDPLFLFYLRWRAN</sequence>
<gene>
    <name evidence="1" type="ORF">ACFSTF_00595</name>
</gene>
<accession>A0ABW5PLK4</accession>
<dbReference type="SUPFAM" id="SSF52540">
    <property type="entry name" value="P-loop containing nucleoside triphosphate hydrolases"/>
    <property type="match status" value="1"/>
</dbReference>
<keyword evidence="2" id="KW-1185">Reference proteome</keyword>
<reference evidence="2" key="1">
    <citation type="journal article" date="2019" name="Int. J. Syst. Evol. Microbiol.">
        <title>The Global Catalogue of Microorganisms (GCM) 10K type strain sequencing project: providing services to taxonomists for standard genome sequencing and annotation.</title>
        <authorList>
            <consortium name="The Broad Institute Genomics Platform"/>
            <consortium name="The Broad Institute Genome Sequencing Center for Infectious Disease"/>
            <person name="Wu L."/>
            <person name="Ma J."/>
        </authorList>
    </citation>
    <scope>NUCLEOTIDE SEQUENCE [LARGE SCALE GENOMIC DNA]</scope>
    <source>
        <strain evidence="2">TISTR 2241</strain>
    </source>
</reference>
<comment type="caution">
    <text evidence="1">The sequence shown here is derived from an EMBL/GenBank/DDBJ whole genome shotgun (WGS) entry which is preliminary data.</text>
</comment>
<evidence type="ECO:0000313" key="2">
    <source>
        <dbReference type="Proteomes" id="UP001597458"/>
    </source>
</evidence>
<dbReference type="GO" id="GO:0005524">
    <property type="term" value="F:ATP binding"/>
    <property type="evidence" value="ECO:0007669"/>
    <property type="project" value="UniProtKB-KW"/>
</dbReference>
<dbReference type="InterPro" id="IPR027417">
    <property type="entry name" value="P-loop_NTPase"/>
</dbReference>